<feature type="DNA-binding region" description="OmpR/PhoB-type" evidence="4">
    <location>
        <begin position="1"/>
        <end position="94"/>
    </location>
</feature>
<comment type="caution">
    <text evidence="7">The sequence shown here is derived from an EMBL/GenBank/DDBJ whole genome shotgun (WGS) entry which is preliminary data.</text>
</comment>
<feature type="compositionally biased region" description="Low complexity" evidence="5">
    <location>
        <begin position="252"/>
        <end position="270"/>
    </location>
</feature>
<dbReference type="EMBL" id="AZSP01000116">
    <property type="protein sequence ID" value="PVE12323.1"/>
    <property type="molecule type" value="Genomic_DNA"/>
</dbReference>
<evidence type="ECO:0000313" key="7">
    <source>
        <dbReference type="EMBL" id="PVE12323.1"/>
    </source>
</evidence>
<feature type="region of interest" description="Disordered" evidence="5">
    <location>
        <begin position="249"/>
        <end position="273"/>
    </location>
</feature>
<dbReference type="CDD" id="cd15831">
    <property type="entry name" value="BTAD"/>
    <property type="match status" value="1"/>
</dbReference>
<name>A0A2T7TAZ7_9ACTN</name>
<dbReference type="Gene3D" id="1.25.40.10">
    <property type="entry name" value="Tetratricopeptide repeat domain"/>
    <property type="match status" value="2"/>
</dbReference>
<dbReference type="InterPro" id="IPR001867">
    <property type="entry name" value="OmpR/PhoB-type_DNA-bd"/>
</dbReference>
<keyword evidence="3 4" id="KW-0238">DNA-binding</keyword>
<evidence type="ECO:0000256" key="5">
    <source>
        <dbReference type="SAM" id="MobiDB-lite"/>
    </source>
</evidence>
<organism evidence="7 8">
    <name type="scientific">Streptomyces scopuliridis RB72</name>
    <dbReference type="NCBI Taxonomy" id="1440053"/>
    <lineage>
        <taxon>Bacteria</taxon>
        <taxon>Bacillati</taxon>
        <taxon>Actinomycetota</taxon>
        <taxon>Actinomycetes</taxon>
        <taxon>Kitasatosporales</taxon>
        <taxon>Streptomycetaceae</taxon>
        <taxon>Streptomyces</taxon>
    </lineage>
</organism>
<keyword evidence="8" id="KW-1185">Reference proteome</keyword>
<dbReference type="InterPro" id="IPR058852">
    <property type="entry name" value="HTH_77"/>
</dbReference>
<dbReference type="SUPFAM" id="SSF48452">
    <property type="entry name" value="TPR-like"/>
    <property type="match status" value="2"/>
</dbReference>
<dbReference type="PANTHER" id="PTHR47691">
    <property type="entry name" value="REGULATOR-RELATED"/>
    <property type="match status" value="1"/>
</dbReference>
<evidence type="ECO:0000256" key="3">
    <source>
        <dbReference type="ARBA" id="ARBA00023125"/>
    </source>
</evidence>
<dbReference type="Pfam" id="PF03704">
    <property type="entry name" value="BTAD"/>
    <property type="match status" value="1"/>
</dbReference>
<evidence type="ECO:0000313" key="8">
    <source>
        <dbReference type="Proteomes" id="UP000245992"/>
    </source>
</evidence>
<dbReference type="SUPFAM" id="SSF52540">
    <property type="entry name" value="P-loop containing nucleoside triphosphate hydrolases"/>
    <property type="match status" value="1"/>
</dbReference>
<dbReference type="InterPro" id="IPR011990">
    <property type="entry name" value="TPR-like_helical_dom_sf"/>
</dbReference>
<dbReference type="InterPro" id="IPR005158">
    <property type="entry name" value="BTAD"/>
</dbReference>
<dbReference type="Gene3D" id="3.40.50.300">
    <property type="entry name" value="P-loop containing nucleotide triphosphate hydrolases"/>
    <property type="match status" value="1"/>
</dbReference>
<dbReference type="PROSITE" id="PS51755">
    <property type="entry name" value="OMPR_PHOB"/>
    <property type="match status" value="1"/>
</dbReference>
<protein>
    <submittedName>
        <fullName evidence="7">Multi-domain regulator</fullName>
    </submittedName>
</protein>
<dbReference type="PANTHER" id="PTHR47691:SF3">
    <property type="entry name" value="HTH-TYPE TRANSCRIPTIONAL REGULATOR RV0890C-RELATED"/>
    <property type="match status" value="1"/>
</dbReference>
<dbReference type="InterPro" id="IPR016032">
    <property type="entry name" value="Sig_transdc_resp-reg_C-effctor"/>
</dbReference>
<dbReference type="Pfam" id="PF25872">
    <property type="entry name" value="HTH_77"/>
    <property type="match status" value="1"/>
</dbReference>
<dbReference type="InterPro" id="IPR027417">
    <property type="entry name" value="P-loop_NTPase"/>
</dbReference>
<dbReference type="SMART" id="SM01043">
    <property type="entry name" value="BTAD"/>
    <property type="match status" value="1"/>
</dbReference>
<dbReference type="PRINTS" id="PR00364">
    <property type="entry name" value="DISEASERSIST"/>
</dbReference>
<feature type="domain" description="OmpR/PhoB-type" evidence="6">
    <location>
        <begin position="1"/>
        <end position="94"/>
    </location>
</feature>
<evidence type="ECO:0000259" key="6">
    <source>
        <dbReference type="PROSITE" id="PS51755"/>
    </source>
</evidence>
<dbReference type="Pfam" id="PF13191">
    <property type="entry name" value="AAA_16"/>
    <property type="match status" value="1"/>
</dbReference>
<dbReference type="GO" id="GO:0006355">
    <property type="term" value="P:regulation of DNA-templated transcription"/>
    <property type="evidence" value="ECO:0007669"/>
    <property type="project" value="InterPro"/>
</dbReference>
<dbReference type="GO" id="GO:0000160">
    <property type="term" value="P:phosphorelay signal transduction system"/>
    <property type="evidence" value="ECO:0007669"/>
    <property type="project" value="UniProtKB-KW"/>
</dbReference>
<dbReference type="RefSeq" id="WP_030354040.1">
    <property type="nucleotide sequence ID" value="NZ_AZSP01000116.1"/>
</dbReference>
<comment type="similarity">
    <text evidence="1">Belongs to the AfsR/DnrI/RedD regulatory family.</text>
</comment>
<dbReference type="SMART" id="SM00862">
    <property type="entry name" value="Trans_reg_C"/>
    <property type="match status" value="1"/>
</dbReference>
<sequence length="1140" mass="120422">MTYRYRVLGTTRAVRQDGTEVPLSGARLRALLSALAAAGGRVVGTGQLADQIWGEDAHAPADEIAALQALVGRVRRALGSAAVASAPGGYRLNAQRDDIDLFRFERLAAEGTAALGAGDARQAATVLDEALALWDGPALADLPGRDTDPRAVRAEQRHAEARRARLATDVARGRPEQALAGLAALTAGQPLDEPLHALRIRALRAAGRPAEALQAYEEIRTQLAERLGTGPGRELRALHAALLADDEPVPTAPAASTASAPEPASLPAPAGRAVPGNLRARLTSFVGREPELAALAAELPAARLITLTGPGGAGKTRLSLEAARAAAGAWPDGVWLAELAPVRDPAAVAETVLTALGARETVVRGPAAGDGAPRDPLTRLAEYCGPRRLLIVLDNCEQVIDAAAGLAETLLTGCPGVSVLATSREPLGVPGESVRTVGPLPQDMALQLLAERGAAARPGFRTADDPVACAEICHRLDGLPLAIELAAARLRAFEPRQLADRLDDRFRLLGTGSGARTVLPRQRTLRAVVDWSWELLTEGERAVLRRLSVFSGGCAPAEAEAVCGENGEDGNTLGLLVSLIDKSLVVADPGGADGMRYRLLETVGEYAAERLDASGERAAVERRHLAAYRELARTGDPELRGPRQARLLRRFEREHDNLRTALRTAVDRGEEQEAICLVLSLSWFWQLRDHQPEARAWFTAAAALGPDPFLAPVRPAVPLTEPCTALAPPWPEEQLWEARRGARLLVLASGGEADVSGPDVSGPAWPGTTARLRAIVAAYRPGLPQICRQPGTMWFIAKLMVGDYPGIGAALDAQVRACRERGSGWDLGLALMLRAQLAGGRPDGAAGAARDADEALARFERAGDLHAIAQSLWARGELYEYQGRYEEAAADFARAMESCAPIGAYGQVPLFKARLASVRQESAGDPTAEQAAERLLVEAVEEAAEAAGYAEGTARLLLARRYGRTGRTDQARTQLRALEAGVAGEGAAREGAAGESAAAESAAFAEQPFLGGVVEGMHGWLDCLEGEFERARERTAQAVRRLDSLAYLVTPHLIIHQFPCAAWAKARLGAAEDAARLLGAYAHHLALPEGFRLGTLPSVPDTEILARAEAAVRAALDEATYARARGEGAGLPVKEAAALI</sequence>
<dbReference type="InterPro" id="IPR036388">
    <property type="entry name" value="WH-like_DNA-bd_sf"/>
</dbReference>
<evidence type="ECO:0000256" key="2">
    <source>
        <dbReference type="ARBA" id="ARBA00023012"/>
    </source>
</evidence>
<evidence type="ECO:0000256" key="1">
    <source>
        <dbReference type="ARBA" id="ARBA00005820"/>
    </source>
</evidence>
<reference evidence="7 8" key="1">
    <citation type="submission" date="2013-12" db="EMBL/GenBank/DDBJ databases">
        <title>Annotated genome of Streptomyces scopuliridis.</title>
        <authorList>
            <person name="Olson J.B."/>
        </authorList>
    </citation>
    <scope>NUCLEOTIDE SEQUENCE [LARGE SCALE GENOMIC DNA]</scope>
    <source>
        <strain evidence="7 8">RB72</strain>
    </source>
</reference>
<dbReference type="Gene3D" id="1.10.10.10">
    <property type="entry name" value="Winged helix-like DNA-binding domain superfamily/Winged helix DNA-binding domain"/>
    <property type="match status" value="1"/>
</dbReference>
<keyword evidence="2" id="KW-0902">Two-component regulatory system</keyword>
<dbReference type="AlphaFoldDB" id="A0A2T7TAZ7"/>
<gene>
    <name evidence="7" type="ORF">Y717_05170</name>
</gene>
<dbReference type="InterPro" id="IPR041664">
    <property type="entry name" value="AAA_16"/>
</dbReference>
<dbReference type="STRING" id="1440053.GCA_000718095_05054"/>
<dbReference type="GO" id="GO:0003677">
    <property type="term" value="F:DNA binding"/>
    <property type="evidence" value="ECO:0007669"/>
    <property type="project" value="UniProtKB-UniRule"/>
</dbReference>
<dbReference type="Proteomes" id="UP000245992">
    <property type="component" value="Unassembled WGS sequence"/>
</dbReference>
<proteinExistence type="inferred from homology"/>
<dbReference type="SUPFAM" id="SSF46894">
    <property type="entry name" value="C-terminal effector domain of the bipartite response regulators"/>
    <property type="match status" value="1"/>
</dbReference>
<dbReference type="OrthoDB" id="499349at2"/>
<evidence type="ECO:0000256" key="4">
    <source>
        <dbReference type="PROSITE-ProRule" id="PRU01091"/>
    </source>
</evidence>
<accession>A0A2T7TAZ7</accession>